<evidence type="ECO:0000256" key="3">
    <source>
        <dbReference type="ARBA" id="ARBA00023163"/>
    </source>
</evidence>
<dbReference type="Proteomes" id="UP000050969">
    <property type="component" value="Unassembled WGS sequence"/>
</dbReference>
<keyword evidence="3" id="KW-0804">Transcription</keyword>
<dbReference type="RefSeq" id="WP_054777261.1">
    <property type="nucleotide sequence ID" value="NZ_BBBX01000010.1"/>
</dbReference>
<dbReference type="InterPro" id="IPR036390">
    <property type="entry name" value="WH_DNA-bd_sf"/>
</dbReference>
<evidence type="ECO:0000256" key="2">
    <source>
        <dbReference type="ARBA" id="ARBA00023125"/>
    </source>
</evidence>
<name>A0A0R2MRS9_9LACO</name>
<evidence type="ECO:0000313" key="6">
    <source>
        <dbReference type="Proteomes" id="UP000050969"/>
    </source>
</evidence>
<dbReference type="OrthoDB" id="362473at2"/>
<accession>A0A0R2MRS9</accession>
<dbReference type="PROSITE" id="PS50949">
    <property type="entry name" value="HTH_GNTR"/>
    <property type="match status" value="1"/>
</dbReference>
<dbReference type="Gene3D" id="1.10.10.10">
    <property type="entry name" value="Winged helix-like DNA-binding domain superfamily/Winged helix DNA-binding domain"/>
    <property type="match status" value="1"/>
</dbReference>
<dbReference type="InterPro" id="IPR036388">
    <property type="entry name" value="WH-like_DNA-bd_sf"/>
</dbReference>
<evidence type="ECO:0000256" key="1">
    <source>
        <dbReference type="ARBA" id="ARBA00023015"/>
    </source>
</evidence>
<dbReference type="PANTHER" id="PTHR38445:SF7">
    <property type="entry name" value="GNTR-FAMILY TRANSCRIPTIONAL REGULATOR"/>
    <property type="match status" value="1"/>
</dbReference>
<dbReference type="EMBL" id="JQCE01000042">
    <property type="protein sequence ID" value="KRO16296.1"/>
    <property type="molecule type" value="Genomic_DNA"/>
</dbReference>
<dbReference type="SMART" id="SM00345">
    <property type="entry name" value="HTH_GNTR"/>
    <property type="match status" value="1"/>
</dbReference>
<gene>
    <name evidence="5" type="ORF">IV56_GL001657</name>
</gene>
<protein>
    <recommendedName>
        <fullName evidence="4">HTH gntR-type domain-containing protein</fullName>
    </recommendedName>
</protein>
<dbReference type="GO" id="GO:0003677">
    <property type="term" value="F:DNA binding"/>
    <property type="evidence" value="ECO:0007669"/>
    <property type="project" value="UniProtKB-KW"/>
</dbReference>
<dbReference type="STRING" id="1293598.IV56_GL001657"/>
<organism evidence="5 6">
    <name type="scientific">Lacticaseibacillus saniviri JCM 17471 = DSM 24301</name>
    <dbReference type="NCBI Taxonomy" id="1293598"/>
    <lineage>
        <taxon>Bacteria</taxon>
        <taxon>Bacillati</taxon>
        <taxon>Bacillota</taxon>
        <taxon>Bacilli</taxon>
        <taxon>Lactobacillales</taxon>
        <taxon>Lactobacillaceae</taxon>
        <taxon>Lacticaseibacillus</taxon>
    </lineage>
</organism>
<reference evidence="5 6" key="1">
    <citation type="journal article" date="2015" name="Genome Announc.">
        <title>Expanding the biotechnology potential of lactobacilli through comparative genomics of 213 strains and associated genera.</title>
        <authorList>
            <person name="Sun Z."/>
            <person name="Harris H.M."/>
            <person name="McCann A."/>
            <person name="Guo C."/>
            <person name="Argimon S."/>
            <person name="Zhang W."/>
            <person name="Yang X."/>
            <person name="Jeffery I.B."/>
            <person name="Cooney J.C."/>
            <person name="Kagawa T.F."/>
            <person name="Liu W."/>
            <person name="Song Y."/>
            <person name="Salvetti E."/>
            <person name="Wrobel A."/>
            <person name="Rasinkangas P."/>
            <person name="Parkhill J."/>
            <person name="Rea M.C."/>
            <person name="O'Sullivan O."/>
            <person name="Ritari J."/>
            <person name="Douillard F.P."/>
            <person name="Paul Ross R."/>
            <person name="Yang R."/>
            <person name="Briner A.E."/>
            <person name="Felis G.E."/>
            <person name="de Vos W.M."/>
            <person name="Barrangou R."/>
            <person name="Klaenhammer T.R."/>
            <person name="Caufield P.W."/>
            <person name="Cui Y."/>
            <person name="Zhang H."/>
            <person name="O'Toole P.W."/>
        </authorList>
    </citation>
    <scope>NUCLEOTIDE SEQUENCE [LARGE SCALE GENOMIC DNA]</scope>
    <source>
        <strain evidence="5 6">DSM 24301</strain>
    </source>
</reference>
<keyword evidence="1" id="KW-0805">Transcription regulation</keyword>
<evidence type="ECO:0000259" key="4">
    <source>
        <dbReference type="PROSITE" id="PS50949"/>
    </source>
</evidence>
<dbReference type="Pfam" id="PF00392">
    <property type="entry name" value="GntR"/>
    <property type="match status" value="1"/>
</dbReference>
<dbReference type="PANTHER" id="PTHR38445">
    <property type="entry name" value="HTH-TYPE TRANSCRIPTIONAL REPRESSOR YTRA"/>
    <property type="match status" value="1"/>
</dbReference>
<feature type="domain" description="HTH gntR-type" evidence="4">
    <location>
        <begin position="8"/>
        <end position="76"/>
    </location>
</feature>
<keyword evidence="6" id="KW-1185">Reference proteome</keyword>
<proteinExistence type="predicted"/>
<dbReference type="GO" id="GO:0003700">
    <property type="term" value="F:DNA-binding transcription factor activity"/>
    <property type="evidence" value="ECO:0007669"/>
    <property type="project" value="InterPro"/>
</dbReference>
<dbReference type="SUPFAM" id="SSF46785">
    <property type="entry name" value="Winged helix' DNA-binding domain"/>
    <property type="match status" value="1"/>
</dbReference>
<dbReference type="AlphaFoldDB" id="A0A0R2MRS9"/>
<dbReference type="InterPro" id="IPR000524">
    <property type="entry name" value="Tscrpt_reg_HTH_GntR"/>
</dbReference>
<keyword evidence="2" id="KW-0238">DNA-binding</keyword>
<comment type="caution">
    <text evidence="5">The sequence shown here is derived from an EMBL/GenBank/DDBJ whole genome shotgun (WGS) entry which is preliminary data.</text>
</comment>
<evidence type="ECO:0000313" key="5">
    <source>
        <dbReference type="EMBL" id="KRO16296.1"/>
    </source>
</evidence>
<dbReference type="PATRIC" id="fig|1293598.4.peg.1727"/>
<sequence length="121" mass="13353">MNNSGQGLAYYEALVLKIKQQILAGVYDPNDKLPSVRELAVAESLNPNTVAKAYKQLEQDGVLYVQPGKGSFVSPPQDETAAQTQKMAAKFNQLLVEAHIAGVSKRQILDWVETEYKEMGK</sequence>
<dbReference type="CDD" id="cd07377">
    <property type="entry name" value="WHTH_GntR"/>
    <property type="match status" value="1"/>
</dbReference>